<evidence type="ECO:0000256" key="5">
    <source>
        <dbReference type="ARBA" id="ARBA00022729"/>
    </source>
</evidence>
<dbReference type="RefSeq" id="WP_085558940.1">
    <property type="nucleotide sequence ID" value="NZ_FOAH01000010.1"/>
</dbReference>
<evidence type="ECO:0000313" key="15">
    <source>
        <dbReference type="Proteomes" id="UP000193435"/>
    </source>
</evidence>
<evidence type="ECO:0000256" key="2">
    <source>
        <dbReference type="ARBA" id="ARBA00022448"/>
    </source>
</evidence>
<dbReference type="NCBIfam" id="TIGR03592">
    <property type="entry name" value="yidC_oxa1_cterm"/>
    <property type="match status" value="1"/>
</dbReference>
<dbReference type="Pfam" id="PF02096">
    <property type="entry name" value="60KD_IMP"/>
    <property type="match status" value="1"/>
</dbReference>
<comment type="similarity">
    <text evidence="12">Belongs to the OXA1/ALB3/YidC family. Type 2 subfamily.</text>
</comment>
<feature type="transmembrane region" description="Helical" evidence="12">
    <location>
        <begin position="169"/>
        <end position="186"/>
    </location>
</feature>
<dbReference type="GO" id="GO:0005886">
    <property type="term" value="C:plasma membrane"/>
    <property type="evidence" value="ECO:0007669"/>
    <property type="project" value="UniProtKB-SubCell"/>
</dbReference>
<evidence type="ECO:0000256" key="3">
    <source>
        <dbReference type="ARBA" id="ARBA00022475"/>
    </source>
</evidence>
<keyword evidence="8 12" id="KW-0472">Membrane</keyword>
<feature type="domain" description="Membrane insertase YidC/Oxa/ALB C-terminal" evidence="13">
    <location>
        <begin position="59"/>
        <end position="241"/>
    </location>
</feature>
<gene>
    <name evidence="12" type="primary">yidC</name>
    <name evidence="14" type="ORF">SAMN04488700_0667</name>
</gene>
<sequence>MKNRKRLLLLLGTVLLAVVLVGCGTAPINADSTGFWDRYIVLNFSRVIIWLSDLFSGSYGLGIIVFTLLIRIVLLPLMHGQTKSTRKMSEIQPRLKALQAKYSSKDAETQGKLKEETSKLYSEAGVNPAAGCLPLVIQMPLLMGLYQAISRTEELRSGSFLWLNLGRPDPIFILPIVAAVLTYATTKLSTMSQAESNPAMSSMMYMMPALILFMGITLPSALSLYWVVGNAFSVGQTLLLNNPFKIIKEREGKLQIERDRQRTLEKALNPKKKKKKK</sequence>
<evidence type="ECO:0000256" key="4">
    <source>
        <dbReference type="ARBA" id="ARBA00022692"/>
    </source>
</evidence>
<feature type="transmembrane region" description="Helical" evidence="12">
    <location>
        <begin position="54"/>
        <end position="78"/>
    </location>
</feature>
<evidence type="ECO:0000313" key="14">
    <source>
        <dbReference type="EMBL" id="SMH27460.1"/>
    </source>
</evidence>
<evidence type="ECO:0000256" key="1">
    <source>
        <dbReference type="ARBA" id="ARBA00004651"/>
    </source>
</evidence>
<proteinExistence type="inferred from homology"/>
<dbReference type="OrthoDB" id="9780552at2"/>
<keyword evidence="3 12" id="KW-1003">Cell membrane</keyword>
<dbReference type="InterPro" id="IPR001708">
    <property type="entry name" value="YidC/ALB3/OXA1/COX18"/>
</dbReference>
<reference evidence="14 15" key="1">
    <citation type="submission" date="2017-04" db="EMBL/GenBank/DDBJ databases">
        <authorList>
            <person name="Afonso C.L."/>
            <person name="Miller P.J."/>
            <person name="Scott M.A."/>
            <person name="Spackman E."/>
            <person name="Goraichik I."/>
            <person name="Dimitrov K.M."/>
            <person name="Suarez D.L."/>
            <person name="Swayne D.E."/>
        </authorList>
    </citation>
    <scope>NUCLEOTIDE SEQUENCE [LARGE SCALE GENOMIC DNA]</scope>
    <source>
        <strain evidence="14 15">LMG26642</strain>
    </source>
</reference>
<evidence type="ECO:0000256" key="7">
    <source>
        <dbReference type="ARBA" id="ARBA00022989"/>
    </source>
</evidence>
<dbReference type="InterPro" id="IPR028055">
    <property type="entry name" value="YidC/Oxa/ALB_C"/>
</dbReference>
<protein>
    <recommendedName>
        <fullName evidence="12">Membrane protein insertase YidC</fullName>
    </recommendedName>
    <alternativeName>
        <fullName evidence="12">Foldase YidC</fullName>
    </alternativeName>
    <alternativeName>
        <fullName evidence="12">Membrane integrase YidC</fullName>
    </alternativeName>
    <alternativeName>
        <fullName evidence="12">Membrane protein YidC</fullName>
    </alternativeName>
</protein>
<evidence type="ECO:0000256" key="6">
    <source>
        <dbReference type="ARBA" id="ARBA00022927"/>
    </source>
</evidence>
<keyword evidence="9" id="KW-0564">Palmitate</keyword>
<dbReference type="InterPro" id="IPR023060">
    <property type="entry name" value="YidC/YidC1/YidC2_Firmicutes"/>
</dbReference>
<dbReference type="GO" id="GO:0032977">
    <property type="term" value="F:membrane insertase activity"/>
    <property type="evidence" value="ECO:0007669"/>
    <property type="project" value="InterPro"/>
</dbReference>
<feature type="transmembrane region" description="Helical" evidence="12">
    <location>
        <begin position="207"/>
        <end position="228"/>
    </location>
</feature>
<evidence type="ECO:0000256" key="9">
    <source>
        <dbReference type="ARBA" id="ARBA00023139"/>
    </source>
</evidence>
<dbReference type="PROSITE" id="PS51257">
    <property type="entry name" value="PROKAR_LIPOPROTEIN"/>
    <property type="match status" value="1"/>
</dbReference>
<evidence type="ECO:0000256" key="12">
    <source>
        <dbReference type="HAMAP-Rule" id="MF_01811"/>
    </source>
</evidence>
<evidence type="ECO:0000256" key="8">
    <source>
        <dbReference type="ARBA" id="ARBA00023136"/>
    </source>
</evidence>
<organism evidence="14 15">
    <name type="scientific">Carnobacterium iners</name>
    <dbReference type="NCBI Taxonomy" id="1073423"/>
    <lineage>
        <taxon>Bacteria</taxon>
        <taxon>Bacillati</taxon>
        <taxon>Bacillota</taxon>
        <taxon>Bacilli</taxon>
        <taxon>Lactobacillales</taxon>
        <taxon>Carnobacteriaceae</taxon>
        <taxon>Carnobacterium</taxon>
    </lineage>
</organism>
<keyword evidence="6 12" id="KW-0653">Protein transport</keyword>
<dbReference type="PANTHER" id="PTHR12428">
    <property type="entry name" value="OXA1"/>
    <property type="match status" value="1"/>
</dbReference>
<evidence type="ECO:0000256" key="10">
    <source>
        <dbReference type="ARBA" id="ARBA00023186"/>
    </source>
</evidence>
<dbReference type="STRING" id="1073423.SAMN04488700_0667"/>
<keyword evidence="15" id="KW-1185">Reference proteome</keyword>
<comment type="caution">
    <text evidence="12">Lacks conserved residue(s) required for the propagation of feature annotation.</text>
</comment>
<dbReference type="CDD" id="cd20070">
    <property type="entry name" value="5TM_YidC_Alb3"/>
    <property type="match status" value="1"/>
</dbReference>
<keyword evidence="4 12" id="KW-0812">Transmembrane</keyword>
<dbReference type="EMBL" id="FXBJ01000002">
    <property type="protein sequence ID" value="SMH27460.1"/>
    <property type="molecule type" value="Genomic_DNA"/>
</dbReference>
<keyword evidence="7 12" id="KW-1133">Transmembrane helix</keyword>
<dbReference type="Proteomes" id="UP000193435">
    <property type="component" value="Unassembled WGS sequence"/>
</dbReference>
<dbReference type="GO" id="GO:0015031">
    <property type="term" value="P:protein transport"/>
    <property type="evidence" value="ECO:0007669"/>
    <property type="project" value="UniProtKB-KW"/>
</dbReference>
<dbReference type="PRINTS" id="PR00701">
    <property type="entry name" value="60KDINNERMP"/>
</dbReference>
<accession>A0A1X7MRL4</accession>
<evidence type="ECO:0000256" key="11">
    <source>
        <dbReference type="ARBA" id="ARBA00023288"/>
    </source>
</evidence>
<evidence type="ECO:0000259" key="13">
    <source>
        <dbReference type="Pfam" id="PF02096"/>
    </source>
</evidence>
<comment type="function">
    <text evidence="12">Required for the insertion and/or proper folding and/or complex formation of integral membrane proteins into the membrane. Involved in integration of membrane proteins that insert both dependently and independently of the Sec translocase complex, as well as at least some lipoproteins.</text>
</comment>
<dbReference type="PANTHER" id="PTHR12428:SF65">
    <property type="entry name" value="CYTOCHROME C OXIDASE ASSEMBLY PROTEIN COX18, MITOCHONDRIAL"/>
    <property type="match status" value="1"/>
</dbReference>
<name>A0A1X7MRL4_9LACT</name>
<dbReference type="GO" id="GO:0051205">
    <property type="term" value="P:protein insertion into membrane"/>
    <property type="evidence" value="ECO:0007669"/>
    <property type="project" value="TreeGrafter"/>
</dbReference>
<keyword evidence="11 12" id="KW-0449">Lipoprotein</keyword>
<dbReference type="HAMAP" id="MF_01811">
    <property type="entry name" value="YidC_type2"/>
    <property type="match status" value="1"/>
</dbReference>
<comment type="subcellular location">
    <subcellularLocation>
        <location evidence="1 12">Cell membrane</location>
        <topology evidence="1 12">Multi-pass membrane protein</topology>
    </subcellularLocation>
</comment>
<dbReference type="AlphaFoldDB" id="A0A1X7MRL4"/>
<dbReference type="InterPro" id="IPR047196">
    <property type="entry name" value="YidC_ALB_C"/>
</dbReference>
<keyword evidence="10 12" id="KW-0143">Chaperone</keyword>
<keyword evidence="5 12" id="KW-0732">Signal</keyword>
<keyword evidence="2 12" id="KW-0813">Transport</keyword>